<dbReference type="InterPro" id="IPR038109">
    <property type="entry name" value="DNA_bind_recomb_sf"/>
</dbReference>
<organism evidence="3 4">
    <name type="scientific">Polyangium fumosum</name>
    <dbReference type="NCBI Taxonomy" id="889272"/>
    <lineage>
        <taxon>Bacteria</taxon>
        <taxon>Pseudomonadati</taxon>
        <taxon>Myxococcota</taxon>
        <taxon>Polyangia</taxon>
        <taxon>Polyangiales</taxon>
        <taxon>Polyangiaceae</taxon>
        <taxon>Polyangium</taxon>
    </lineage>
</organism>
<dbReference type="InterPro" id="IPR011109">
    <property type="entry name" value="DNA_bind_recombinase_dom"/>
</dbReference>
<dbReference type="GO" id="GO:0000150">
    <property type="term" value="F:DNA strand exchange activity"/>
    <property type="evidence" value="ECO:0007669"/>
    <property type="project" value="InterPro"/>
</dbReference>
<dbReference type="Gene3D" id="3.90.1750.20">
    <property type="entry name" value="Putative Large Serine Recombinase, Chain B, Domain 2"/>
    <property type="match status" value="1"/>
</dbReference>
<dbReference type="SUPFAM" id="SSF53041">
    <property type="entry name" value="Resolvase-like"/>
    <property type="match status" value="1"/>
</dbReference>
<dbReference type="Pfam" id="PF13408">
    <property type="entry name" value="Zn_ribbon_recom"/>
    <property type="match status" value="1"/>
</dbReference>
<dbReference type="PANTHER" id="PTHR30461">
    <property type="entry name" value="DNA-INVERTASE FROM LAMBDOID PROPHAGE"/>
    <property type="match status" value="1"/>
</dbReference>
<dbReference type="Proteomes" id="UP000309215">
    <property type="component" value="Unassembled WGS sequence"/>
</dbReference>
<dbReference type="InterPro" id="IPR050639">
    <property type="entry name" value="SSR_resolvase"/>
</dbReference>
<dbReference type="SMART" id="SM00857">
    <property type="entry name" value="Resolvase"/>
    <property type="match status" value="1"/>
</dbReference>
<dbReference type="Gene3D" id="3.40.50.1390">
    <property type="entry name" value="Resolvase, N-terminal catalytic domain"/>
    <property type="match status" value="1"/>
</dbReference>
<evidence type="ECO:0000313" key="4">
    <source>
        <dbReference type="Proteomes" id="UP000309215"/>
    </source>
</evidence>
<dbReference type="Pfam" id="PF07508">
    <property type="entry name" value="Recombinase"/>
    <property type="match status" value="1"/>
</dbReference>
<evidence type="ECO:0008006" key="5">
    <source>
        <dbReference type="Google" id="ProtNLM"/>
    </source>
</evidence>
<dbReference type="Pfam" id="PF00239">
    <property type="entry name" value="Resolvase"/>
    <property type="match status" value="1"/>
</dbReference>
<dbReference type="EMBL" id="SSMQ01000015">
    <property type="protein sequence ID" value="TKD07968.1"/>
    <property type="molecule type" value="Genomic_DNA"/>
</dbReference>
<dbReference type="InterPro" id="IPR006119">
    <property type="entry name" value="Resolv_N"/>
</dbReference>
<dbReference type="CDD" id="cd00338">
    <property type="entry name" value="Ser_Recombinase"/>
    <property type="match status" value="1"/>
</dbReference>
<dbReference type="GO" id="GO:0003677">
    <property type="term" value="F:DNA binding"/>
    <property type="evidence" value="ECO:0007669"/>
    <property type="project" value="InterPro"/>
</dbReference>
<reference evidence="3 4" key="1">
    <citation type="submission" date="2019-04" db="EMBL/GenBank/DDBJ databases">
        <authorList>
            <person name="Li Y."/>
            <person name="Wang J."/>
        </authorList>
    </citation>
    <scope>NUCLEOTIDE SEQUENCE [LARGE SCALE GENOMIC DNA]</scope>
    <source>
        <strain evidence="3 4">DSM 14668</strain>
    </source>
</reference>
<dbReference type="PROSITE" id="PS51736">
    <property type="entry name" value="RECOMBINASES_3"/>
    <property type="match status" value="1"/>
</dbReference>
<dbReference type="PANTHER" id="PTHR30461:SF23">
    <property type="entry name" value="DNA RECOMBINASE-RELATED"/>
    <property type="match status" value="1"/>
</dbReference>
<sequence length="643" mass="73030">MKDVQSWGNGPAPERWWAFYVRVTREESIKRDLSIPNQCARAQELARLRGWDHFRIYIEERHVSAELWTDKRPALKRMLDDLSAGFVLGVCARHTDRLWRNNDIQGRILRMLRGSGSELWDFSSRYDYKSAHGRFSLQVLGAASELEVGLVAERIREMKRGKAMKGKTGGGPAPYGYTSQSRRIRELKAAGLPDDEAYRKACLEFPVGKCWYIDEYEAAVVRLIFDLYTSPKHRIGSKLIARHLNQQGYRPRLGDKFTSGIVTNFLDNPAYAGYTHYDEIAYTNRVPSTRPRRKHTLFQGEHPAIVPPEVWHKAQDIKTIESRTSRRKTAPGAVAQAFSLTGIMRCPKCGTSVLGRWARPEMKYLFYICGRRHGAGPEGCDFPLIRAMELQNAVWGWLCEVIASPAFVMRHVERLMKRMRAEQPATERQLAALRKRRDSAKGALGKYLKLFESSTSASPEPTFLDRIRELRAEFEAVEAEIAKLEARVVPTPPKVDEESVRRYLAKLSEKVSSHEKYQRVLFHEFQREHDFQVRPAESGTEFAVSMALPCRDMASAASAKRIATVLGWKKEAARSRVQRPEGAERRLGSEVNGSCPWRLPMPSATISATLCMARLICRARSLSFRSIRSAIPAASPAITKTTS</sequence>
<evidence type="ECO:0000259" key="2">
    <source>
        <dbReference type="PROSITE" id="PS51737"/>
    </source>
</evidence>
<feature type="domain" description="Resolvase/invertase-type recombinase catalytic" evidence="1">
    <location>
        <begin position="16"/>
        <end position="166"/>
    </location>
</feature>
<dbReference type="RefSeq" id="WP_136930055.1">
    <property type="nucleotide sequence ID" value="NZ_SSMQ01000015.1"/>
</dbReference>
<gene>
    <name evidence="3" type="ORF">E8A74_16960</name>
</gene>
<dbReference type="PROSITE" id="PS51737">
    <property type="entry name" value="RECOMBINASE_DNA_BIND"/>
    <property type="match status" value="1"/>
</dbReference>
<comment type="caution">
    <text evidence="3">The sequence shown here is derived from an EMBL/GenBank/DDBJ whole genome shotgun (WGS) entry which is preliminary data.</text>
</comment>
<feature type="domain" description="Recombinase" evidence="2">
    <location>
        <begin position="174"/>
        <end position="324"/>
    </location>
</feature>
<dbReference type="OrthoDB" id="7277848at2"/>
<evidence type="ECO:0000313" key="3">
    <source>
        <dbReference type="EMBL" id="TKD07968.1"/>
    </source>
</evidence>
<keyword evidence="4" id="KW-1185">Reference proteome</keyword>
<evidence type="ECO:0000259" key="1">
    <source>
        <dbReference type="PROSITE" id="PS51736"/>
    </source>
</evidence>
<accession>A0A4U1JCG1</accession>
<proteinExistence type="predicted"/>
<dbReference type="AlphaFoldDB" id="A0A4U1JCG1"/>
<dbReference type="InterPro" id="IPR036162">
    <property type="entry name" value="Resolvase-like_N_sf"/>
</dbReference>
<dbReference type="InterPro" id="IPR025827">
    <property type="entry name" value="Zn_ribbon_recom_dom"/>
</dbReference>
<protein>
    <recommendedName>
        <fullName evidence="5">Recombinase family protein</fullName>
    </recommendedName>
</protein>
<name>A0A4U1JCG1_9BACT</name>